<reference evidence="1 2" key="1">
    <citation type="submission" date="2024-08" db="EMBL/GenBank/DDBJ databases">
        <authorList>
            <person name="Arias E."/>
        </authorList>
    </citation>
    <scope>NUCLEOTIDE SEQUENCE [LARGE SCALE GENOMIC DNA]</scope>
    <source>
        <strain evidence="1 2">FAM 24106</strain>
    </source>
</reference>
<organism evidence="1 2">
    <name type="scientific">Marinilactibacillus psychrotolerans</name>
    <dbReference type="NCBI Taxonomy" id="191770"/>
    <lineage>
        <taxon>Bacteria</taxon>
        <taxon>Bacillati</taxon>
        <taxon>Bacillota</taxon>
        <taxon>Bacilli</taxon>
        <taxon>Lactobacillales</taxon>
        <taxon>Carnobacteriaceae</taxon>
        <taxon>Marinilactibacillus</taxon>
    </lineage>
</organism>
<comment type="caution">
    <text evidence="1">The sequence shown here is derived from an EMBL/GenBank/DDBJ whole genome shotgun (WGS) entry which is preliminary data.</text>
</comment>
<gene>
    <name evidence="1" type="ORF">ACEN37_06710</name>
</gene>
<dbReference type="Proteomes" id="UP001625374">
    <property type="component" value="Unassembled WGS sequence"/>
</dbReference>
<evidence type="ECO:0000313" key="2">
    <source>
        <dbReference type="Proteomes" id="UP001625374"/>
    </source>
</evidence>
<proteinExistence type="predicted"/>
<keyword evidence="2" id="KW-1185">Reference proteome</keyword>
<dbReference type="EMBL" id="JBGQQK010000016">
    <property type="protein sequence ID" value="MFL2102945.1"/>
    <property type="molecule type" value="Genomic_DNA"/>
</dbReference>
<accession>A0ABW8UJW1</accession>
<protein>
    <submittedName>
        <fullName evidence="1">Uncharacterized protein</fullName>
    </submittedName>
</protein>
<name>A0ABW8UJW1_9LACT</name>
<dbReference type="RefSeq" id="WP_407142149.1">
    <property type="nucleotide sequence ID" value="NZ_JBGQQI010000015.1"/>
</dbReference>
<sequence>MPKIKIEKNPGEVKIGIKVNYDPNEQLLLDNFEEGTKFMEPYFHERLPHQISEKDSHKNLKTAILIEKIILNPEKKYGEIRGTFENVYVTFILPEVFFSESSTRINSSELFDHLNILKEYIERNPNTIYLVTLCQSQKINLNKIQLYIWKSNFMSFYTEKRQKFHDLRSLTLSITTKYI</sequence>
<evidence type="ECO:0000313" key="1">
    <source>
        <dbReference type="EMBL" id="MFL2102945.1"/>
    </source>
</evidence>